<dbReference type="EMBL" id="CP032157">
    <property type="protein sequence ID" value="AXY75178.1"/>
    <property type="molecule type" value="Genomic_DNA"/>
</dbReference>
<keyword evidence="3" id="KW-1185">Reference proteome</keyword>
<feature type="domain" description="Secretion system C-terminal sorting" evidence="1">
    <location>
        <begin position="471"/>
        <end position="546"/>
    </location>
</feature>
<accession>A0A3B7MM19</accession>
<dbReference type="AlphaFoldDB" id="A0A3B7MM19"/>
<sequence length="548" mass="58029">MPTTRPTNMKHLYPKPFISSLLIFILTIITFQPVAAQCPAGSVSNAPGVYANGNVVCISTNVSGNIKLNNGAKMVIVSGGNFTGDFDGNSGSIIEVKAGGTFKPGNANNLASAITVDKSGTAIFGTGGLTLSNGFSLSNFGTATWSSSPTIGNAITITNTSCGSMNFNQNVTLQNGATLNNSGILTIQNLITDVGSKIDNRGRLTVKGDFAPKGYLKNQWQAVFLGTNNNMNSGADSIINLYTMVFKNAINGTMYVRNEGLFWFGGSLQLGTGSGIKMTRTNAQLRVSGAFTNNAAVSGNGKLHVAGGFANNGTLTGKSASEKLSLNQNMATGVTNTQYNAAMTADDTTGYAGGAGNPDVSCATLLPMVVSSLKGNYYDNAVNLTWYTLTEINGKKFDVEYSTDGLSFTKAGEVAAKGNSVERVNYQFRFTKITANTLYFRLLMVDLNGRTEYTNMITVKTTAGQQITASVYPNPFVETLDVTLILPKTSPITVKLMDMNGRTVKTQMYTGQAGSNKFSLTGLGQLNKGLFVVEVAAGEIKWMQKVLR</sequence>
<organism evidence="2 3">
    <name type="scientific">Paraflavitalea soli</name>
    <dbReference type="NCBI Taxonomy" id="2315862"/>
    <lineage>
        <taxon>Bacteria</taxon>
        <taxon>Pseudomonadati</taxon>
        <taxon>Bacteroidota</taxon>
        <taxon>Chitinophagia</taxon>
        <taxon>Chitinophagales</taxon>
        <taxon>Chitinophagaceae</taxon>
        <taxon>Paraflavitalea</taxon>
    </lineage>
</organism>
<evidence type="ECO:0000259" key="1">
    <source>
        <dbReference type="Pfam" id="PF18962"/>
    </source>
</evidence>
<reference evidence="2 3" key="1">
    <citation type="submission" date="2018-09" db="EMBL/GenBank/DDBJ databases">
        <title>Genome sequencing of strain 6GH32-13.</title>
        <authorList>
            <person name="Weon H.-Y."/>
            <person name="Heo J."/>
            <person name="Kwon S.-W."/>
        </authorList>
    </citation>
    <scope>NUCLEOTIDE SEQUENCE [LARGE SCALE GENOMIC DNA]</scope>
    <source>
        <strain evidence="2 3">5GH32-13</strain>
    </source>
</reference>
<dbReference type="NCBIfam" id="TIGR04183">
    <property type="entry name" value="Por_Secre_tail"/>
    <property type="match status" value="1"/>
</dbReference>
<evidence type="ECO:0000313" key="3">
    <source>
        <dbReference type="Proteomes" id="UP000263900"/>
    </source>
</evidence>
<protein>
    <submittedName>
        <fullName evidence="2">T9SS C-terminal target domain-containing protein</fullName>
    </submittedName>
</protein>
<dbReference type="KEGG" id="pseg:D3H65_14840"/>
<name>A0A3B7MM19_9BACT</name>
<dbReference type="InterPro" id="IPR026444">
    <property type="entry name" value="Secre_tail"/>
</dbReference>
<dbReference type="Pfam" id="PF18962">
    <property type="entry name" value="Por_Secre_tail"/>
    <property type="match status" value="1"/>
</dbReference>
<evidence type="ECO:0000313" key="2">
    <source>
        <dbReference type="EMBL" id="AXY75178.1"/>
    </source>
</evidence>
<dbReference type="Proteomes" id="UP000263900">
    <property type="component" value="Chromosome"/>
</dbReference>
<proteinExistence type="predicted"/>
<gene>
    <name evidence="2" type="ORF">D3H65_14840</name>
</gene>
<dbReference type="OrthoDB" id="651538at2"/>